<dbReference type="Proteomes" id="UP001295684">
    <property type="component" value="Unassembled WGS sequence"/>
</dbReference>
<dbReference type="EMBL" id="CAMPGE010024780">
    <property type="protein sequence ID" value="CAI2382595.1"/>
    <property type="molecule type" value="Genomic_DNA"/>
</dbReference>
<sequence length="200" mass="22855">MLVEECFDNLMESSNEEDYIPSIDHISSISHGVSILADLNDTAIECMEKDLLEEAGESLLQAIEAIPKIQSLLEKEPIKKQMAFDYSYICTIFYNMAVVYQKCSSLEDCRLFLDKTLQCMKKLDIFKFNQKTVDVNLQQGKDNSEFGKNYIPKTSNEINSALVILRFLSKYTLQYCAVLSQLSLHEEALQKSKEAALYCQ</sequence>
<name>A0AAD2D7I4_EUPCR</name>
<evidence type="ECO:0000313" key="1">
    <source>
        <dbReference type="EMBL" id="CAI2382595.1"/>
    </source>
</evidence>
<dbReference type="Gene3D" id="1.25.40.10">
    <property type="entry name" value="Tetratricopeptide repeat domain"/>
    <property type="match status" value="1"/>
</dbReference>
<reference evidence="1" key="1">
    <citation type="submission" date="2023-07" db="EMBL/GenBank/DDBJ databases">
        <authorList>
            <consortium name="AG Swart"/>
            <person name="Singh M."/>
            <person name="Singh A."/>
            <person name="Seah K."/>
            <person name="Emmerich C."/>
        </authorList>
    </citation>
    <scope>NUCLEOTIDE SEQUENCE</scope>
    <source>
        <strain evidence="1">DP1</strain>
    </source>
</reference>
<dbReference type="AlphaFoldDB" id="A0AAD2D7I4"/>
<keyword evidence="2" id="KW-1185">Reference proteome</keyword>
<dbReference type="InterPro" id="IPR011990">
    <property type="entry name" value="TPR-like_helical_dom_sf"/>
</dbReference>
<proteinExistence type="predicted"/>
<gene>
    <name evidence="1" type="ORF">ECRASSUSDP1_LOCUS24073</name>
</gene>
<evidence type="ECO:0000313" key="2">
    <source>
        <dbReference type="Proteomes" id="UP001295684"/>
    </source>
</evidence>
<comment type="caution">
    <text evidence="1">The sequence shown here is derived from an EMBL/GenBank/DDBJ whole genome shotgun (WGS) entry which is preliminary data.</text>
</comment>
<accession>A0AAD2D7I4</accession>
<organism evidence="1 2">
    <name type="scientific">Euplotes crassus</name>
    <dbReference type="NCBI Taxonomy" id="5936"/>
    <lineage>
        <taxon>Eukaryota</taxon>
        <taxon>Sar</taxon>
        <taxon>Alveolata</taxon>
        <taxon>Ciliophora</taxon>
        <taxon>Intramacronucleata</taxon>
        <taxon>Spirotrichea</taxon>
        <taxon>Hypotrichia</taxon>
        <taxon>Euplotida</taxon>
        <taxon>Euplotidae</taxon>
        <taxon>Moneuplotes</taxon>
    </lineage>
</organism>
<protein>
    <submittedName>
        <fullName evidence="1">Uncharacterized protein</fullName>
    </submittedName>
</protein>